<dbReference type="Gene3D" id="1.10.10.10">
    <property type="entry name" value="Winged helix-like DNA-binding domain superfamily/Winged helix DNA-binding domain"/>
    <property type="match status" value="1"/>
</dbReference>
<evidence type="ECO:0000256" key="2">
    <source>
        <dbReference type="ARBA" id="ARBA00023015"/>
    </source>
</evidence>
<dbReference type="SUPFAM" id="SSF53850">
    <property type="entry name" value="Periplasmic binding protein-like II"/>
    <property type="match status" value="1"/>
</dbReference>
<dbReference type="InterPro" id="IPR050950">
    <property type="entry name" value="HTH-type_LysR_regulators"/>
</dbReference>
<comment type="caution">
    <text evidence="6">The sequence shown here is derived from an EMBL/GenBank/DDBJ whole genome shotgun (WGS) entry which is preliminary data.</text>
</comment>
<name>A0ABQ0ZDK7_9HYPH</name>
<dbReference type="SUPFAM" id="SSF46785">
    <property type="entry name" value="Winged helix' DNA-binding domain"/>
    <property type="match status" value="1"/>
</dbReference>
<accession>A0ABQ0ZDK7</accession>
<dbReference type="Pfam" id="PF03466">
    <property type="entry name" value="LysR_substrate"/>
    <property type="match status" value="1"/>
</dbReference>
<evidence type="ECO:0000256" key="1">
    <source>
        <dbReference type="ARBA" id="ARBA00009437"/>
    </source>
</evidence>
<dbReference type="InterPro" id="IPR036388">
    <property type="entry name" value="WH-like_DNA-bd_sf"/>
</dbReference>
<dbReference type="PROSITE" id="PS50931">
    <property type="entry name" value="HTH_LYSR"/>
    <property type="match status" value="1"/>
</dbReference>
<sequence>MKIVEHHLVQLAAVIETGGVTEAAAMLGMTQSAVSRTISILEKRVGEPLFVSGRRPMQPTPLGEQLGLQGKAILASSRKAMEIIRSFKSGSFGRVRIGGVPFFMDAVVSPMIATFQHDERGIMVHQSYGNYSDLVSELESGQIDVAVTPTGSTDLRADQQFEPLLPARNVLACGAGHPLMRKRNLATEDILNYPWVAPLPGSPLVLDLHNILLTLGIEEVSIRYAGGSLMSVLNYLVGTDALAILPLSVAHSFRRENRISVIPLDIPQPERALGIMTRTKPYSNPAARKLIGHLRREFSELRRSVEKHEQEIRWAHGPFMAERERKGPA</sequence>
<evidence type="ECO:0000259" key="5">
    <source>
        <dbReference type="PROSITE" id="PS50931"/>
    </source>
</evidence>
<dbReference type="InterPro" id="IPR005119">
    <property type="entry name" value="LysR_subst-bd"/>
</dbReference>
<evidence type="ECO:0000313" key="7">
    <source>
        <dbReference type="Proteomes" id="UP000390335"/>
    </source>
</evidence>
<dbReference type="PANTHER" id="PTHR30419">
    <property type="entry name" value="HTH-TYPE TRANSCRIPTIONAL REGULATOR YBHD"/>
    <property type="match status" value="1"/>
</dbReference>
<dbReference type="PRINTS" id="PR00039">
    <property type="entry name" value="HTHLYSR"/>
</dbReference>
<keyword evidence="2" id="KW-0805">Transcription regulation</keyword>
<proteinExistence type="inferred from homology"/>
<comment type="similarity">
    <text evidence="1">Belongs to the LysR transcriptional regulatory family.</text>
</comment>
<reference evidence="6 7" key="1">
    <citation type="journal article" date="2020" name="Genome Biol. Evol.">
        <title>Rhizobium dioscoreae sp. nov., a plant growth-promoting bacterium isolated from yam (Dioscorea species).</title>
        <authorList>
            <person name="Ouyabe M."/>
            <person name="Tanaka N."/>
            <person name="Shiwa Y."/>
            <person name="Fujita N."/>
            <person name="Kikuno H."/>
            <person name="Babil P."/>
            <person name="Shiwachi H."/>
        </authorList>
    </citation>
    <scope>NUCLEOTIDE SEQUENCE [LARGE SCALE GENOMIC DNA]</scope>
    <source>
        <strain evidence="6 7">S-93</strain>
    </source>
</reference>
<dbReference type="PANTHER" id="PTHR30419:SF8">
    <property type="entry name" value="NITROGEN ASSIMILATION TRANSCRIPTIONAL ACTIVATOR-RELATED"/>
    <property type="match status" value="1"/>
</dbReference>
<organism evidence="6 7">
    <name type="scientific">Rhizobium dioscoreae</name>
    <dbReference type="NCBI Taxonomy" id="2653122"/>
    <lineage>
        <taxon>Bacteria</taxon>
        <taxon>Pseudomonadati</taxon>
        <taxon>Pseudomonadota</taxon>
        <taxon>Alphaproteobacteria</taxon>
        <taxon>Hyphomicrobiales</taxon>
        <taxon>Rhizobiaceae</taxon>
        <taxon>Rhizobium/Agrobacterium group</taxon>
        <taxon>Rhizobium</taxon>
    </lineage>
</organism>
<feature type="domain" description="HTH lysR-type" evidence="5">
    <location>
        <begin position="1"/>
        <end position="60"/>
    </location>
</feature>
<evidence type="ECO:0000256" key="3">
    <source>
        <dbReference type="ARBA" id="ARBA00023125"/>
    </source>
</evidence>
<gene>
    <name evidence="6" type="ORF">RsS93_62800</name>
</gene>
<dbReference type="Proteomes" id="UP000390335">
    <property type="component" value="Unassembled WGS sequence"/>
</dbReference>
<evidence type="ECO:0000313" key="6">
    <source>
        <dbReference type="EMBL" id="GES53666.1"/>
    </source>
</evidence>
<keyword evidence="4" id="KW-0804">Transcription</keyword>
<evidence type="ECO:0000256" key="4">
    <source>
        <dbReference type="ARBA" id="ARBA00023163"/>
    </source>
</evidence>
<dbReference type="InterPro" id="IPR000847">
    <property type="entry name" value="LysR_HTH_N"/>
</dbReference>
<protein>
    <submittedName>
        <fullName evidence="6">LysR family transcriptional regulator</fullName>
    </submittedName>
</protein>
<dbReference type="Gene3D" id="3.40.190.290">
    <property type="match status" value="1"/>
</dbReference>
<dbReference type="Pfam" id="PF00126">
    <property type="entry name" value="HTH_1"/>
    <property type="match status" value="1"/>
</dbReference>
<dbReference type="EMBL" id="BLAJ01000023">
    <property type="protein sequence ID" value="GES53666.1"/>
    <property type="molecule type" value="Genomic_DNA"/>
</dbReference>
<dbReference type="InterPro" id="IPR036390">
    <property type="entry name" value="WH_DNA-bd_sf"/>
</dbReference>
<keyword evidence="3" id="KW-0238">DNA-binding</keyword>
<dbReference type="RefSeq" id="WP_152094991.1">
    <property type="nucleotide sequence ID" value="NZ_BLAJ01000023.1"/>
</dbReference>
<keyword evidence="7" id="KW-1185">Reference proteome</keyword>